<proteinExistence type="predicted"/>
<gene>
    <name evidence="1" type="ORF">TR69_WS6001000040</name>
</gene>
<dbReference type="AlphaFoldDB" id="A0A136M142"/>
<accession>A0A136M142</accession>
<comment type="caution">
    <text evidence="1">The sequence shown here is derived from an EMBL/GenBank/DDBJ whole genome shotgun (WGS) entry which is preliminary data.</text>
</comment>
<name>A0A136M142_9BACT</name>
<dbReference type="Proteomes" id="UP000070457">
    <property type="component" value="Unassembled WGS sequence"/>
</dbReference>
<protein>
    <submittedName>
        <fullName evidence="1">Uncharacterized protein</fullName>
    </submittedName>
</protein>
<evidence type="ECO:0000313" key="1">
    <source>
        <dbReference type="EMBL" id="KXK27596.1"/>
    </source>
</evidence>
<organism evidence="1 2">
    <name type="scientific">candidate division WS6 bacterium OLB20</name>
    <dbReference type="NCBI Taxonomy" id="1617426"/>
    <lineage>
        <taxon>Bacteria</taxon>
        <taxon>Candidatus Dojkabacteria</taxon>
    </lineage>
</organism>
<reference evidence="1 2" key="1">
    <citation type="submission" date="2015-02" db="EMBL/GenBank/DDBJ databases">
        <title>Improved understanding of the partial-nitritation anammox process through 23 genomes representing the majority of the microbial community.</title>
        <authorList>
            <person name="Speth D.R."/>
            <person name="In T Zandt M."/>
            <person name="Guerrero Cruz S."/>
            <person name="Jetten M.S."/>
            <person name="Dutilh B.E."/>
        </authorList>
    </citation>
    <scope>NUCLEOTIDE SEQUENCE [LARGE SCALE GENOMIC DNA]</scope>
    <source>
        <strain evidence="1">OLB20</strain>
    </source>
</reference>
<sequence length="125" mass="13690">MEQRAFTPEQLSLTTDLLSTIEQGGFISIKPAFSGQSQGQPHSKHGDNLLIRSAVATGLAVARHAQMGIETPLTFAEIEEVNQHLVHEADGTANIFSVTAAIDRSHSRYKSRTQQYHFYSSHLAG</sequence>
<evidence type="ECO:0000313" key="2">
    <source>
        <dbReference type="Proteomes" id="UP000070457"/>
    </source>
</evidence>
<dbReference type="EMBL" id="JYNZ01000001">
    <property type="protein sequence ID" value="KXK27596.1"/>
    <property type="molecule type" value="Genomic_DNA"/>
</dbReference>